<evidence type="ECO:0000259" key="8">
    <source>
        <dbReference type="Pfam" id="PF25023"/>
    </source>
</evidence>
<dbReference type="EMBL" id="RAWM01000046">
    <property type="protein sequence ID" value="RKH67842.1"/>
    <property type="molecule type" value="Genomic_DNA"/>
</dbReference>
<dbReference type="GO" id="GO:0005576">
    <property type="term" value="C:extracellular region"/>
    <property type="evidence" value="ECO:0007669"/>
    <property type="project" value="UniProtKB-SubCell"/>
</dbReference>
<dbReference type="Proteomes" id="UP000282656">
    <property type="component" value="Unassembled WGS sequence"/>
</dbReference>
<dbReference type="InterPro" id="IPR028994">
    <property type="entry name" value="Integrin_alpha_N"/>
</dbReference>
<comment type="caution">
    <text evidence="9">The sequence shown here is derived from an EMBL/GenBank/DDBJ whole genome shotgun (WGS) entry which is preliminary data.</text>
</comment>
<feature type="region of interest" description="Disordered" evidence="6">
    <location>
        <begin position="2053"/>
        <end position="2155"/>
    </location>
</feature>
<dbReference type="Pfam" id="PF01839">
    <property type="entry name" value="FG-GAP"/>
    <property type="match status" value="1"/>
</dbReference>
<feature type="compositionally biased region" description="Pro residues" evidence="6">
    <location>
        <begin position="2146"/>
        <end position="2155"/>
    </location>
</feature>
<name>A0A3A8QSG6_9BACT</name>
<evidence type="ECO:0000256" key="3">
    <source>
        <dbReference type="ARBA" id="ARBA00022729"/>
    </source>
</evidence>
<dbReference type="Pfam" id="PF05593">
    <property type="entry name" value="RHS_repeat"/>
    <property type="match status" value="2"/>
</dbReference>
<dbReference type="InterPro" id="IPR022385">
    <property type="entry name" value="Rhs_assc_core"/>
</dbReference>
<evidence type="ECO:0000256" key="6">
    <source>
        <dbReference type="SAM" id="MobiDB-lite"/>
    </source>
</evidence>
<evidence type="ECO:0000256" key="4">
    <source>
        <dbReference type="ARBA" id="ARBA00022737"/>
    </source>
</evidence>
<dbReference type="Gene3D" id="2.180.10.10">
    <property type="entry name" value="RHS repeat-associated core"/>
    <property type="match status" value="3"/>
</dbReference>
<protein>
    <submittedName>
        <fullName evidence="9">Uncharacterized protein</fullName>
    </submittedName>
</protein>
<sequence>MQHEPSVPGNRLQPWWRRLMMTRIAFGCLFAVLVACSPAQPGSPRDGESLRTADQKLAVPAGTLLATEVGPDGAAVGNLQGQAGVGADGSATYSIPLWVPPGRAGLQPSLSLNYRSNLPNGILGVGWGLSGLSQITRCPKTVASDGVSMPVTFTQADSFCLDGQKLIAVNGQYGATETEYRTETDTFSKIVSHNADANGPESFLVYTKDGRILKYGGFDGILQGNRVAVRPEYEKNYTTTHDTVPSRYAWQLTRIVDRAGNAMSFYYGWVLYNAADSSYEHALHRIEYTWRLDGSQGSPRSVYFEYETRPAKDIRTSYVAGLKIRSSLRLKSLQISGPDETGGVIRLRTYMFGYVQEAGSDRSLLSSLTDCDGGGKCKRPMTFEWTQPTNTFTTVNTGITEASITPEFAILQPGDVNGDGRDDLIYRAPAATQYSYKWRVASSTGTSFTTPVDTALPETCGSNTDGEDGRWFDFNLDGLLDVSIVKKDGCYVSPPRTMMNYVGGSSGFSLTGPGPAGRMFLADLDGNGLMNPVQITMDGPNGHPQLSFRPIIQGTLWAFQPIIIANEWHDFIQYAVNLDGLPRSSLLMERKQVDSRGFVNSVSNRLWALERRIGGYVKTETTLLLPGIDEKLYLFADINGDGLPDAILSKADGGDIEIMMNTGNGFAAPVAQVLPAYAKLSSWTYDNGVRVLDYNHDGRQDLLLMDKKGSDRAHFVLLLSNGTSFEPQPLMDIPVSDEAGARRNQLSRVLDMNGDGLADFVQPVNGQLVLYRQNGQLPGLLKGVKDSMSSGTTFTYKPISDTTVHARGTNCGYPTSCARQGQWVVAESQTDAGEGHPARIRRYFYEDGRFDVTGRGWLGFKAMTVQDVQAGSETRTEYDVTTQVDTFYPYATTPIRERVRIQFEGRTTEREREIHYNSVLRGGTVAGTKVISIFPGNGTETERDYATEAGPNAASGFVRTTQTSWNYDDTYGNLLEKTQSTVGGDQVAWHAEYSNSPSNWLVGLPTLVTESSTVNGQTVTRRKSMTYEPGTGYLQSETSEPGDPDLEQTTTFVRTPEGLASQVIRSGAGILTPRVTRFTYDSVDCVFPASITNAAGHVTEFAYHPGTGVLAAVRDERGVETRWQYDGFGRLRKKDAPDQSDTEVHYTQLITGSLYKTRVTTSVAGGQTVTVDYDRLGRSVRSTRLAFNGNQAVTTTEFDALGRVWTVTDPDPQGGVTGRVTTYEYDPLNRLLKTTHPDGTVATNWYRGYPEGFQTTTTDANGNSRRFLNDVNGRVIKSMERTSFTAPWLETKYQYAPFGQLQRVLDPQGNETLLGYDRLGRRTSLRTPDSGLTTTHYTSLGEIDRTEDASQVVTTYLRDALGRPVTVTSSRDGVDHFTWDTPVQGPSVPGMLMSSVREGDPATSADDIAVAYGYDSLGRLTQEQWRVEGRAYAIDRSYDTYGRPLSLEYPAVAGARFRLGYEYNSQGYLTNVRDLETYLSKWTVVGRNALGQLTSESLGNGVATQRFYDSMGRLRFIDSKKGAVPFQQLAYDYQSNGNISSRHDRLARTTEDFHYDGLDRLNEWIITQNCRQTLQSYSYDDLGNLLGWTSSLGASQSETFTYGAGTAGPHALTGSQAGSYGYDASGNQTSAPGRTVEYTGFHLPSRITDGQQSVSYRYSASNDRTVKRHSDGTVTTYVGGLYEERREPGGAVTHSFHVSAAERGIAEVTWRVEAASGAALKKRWRYLHSDHLGSTESVTDEAGRVVGRMKYDPFGARRHPLDLSLKWQGASHEVRHSFTGHEQDSEFDLVNMQGRIYDPRLGRFLSPDPVVQAPLWGQSFNRYSYVLNNPLRYTDPSGFMSMELIYYYDSWYGSEVGFSPGDWSSPENRGPTVGYGPGLFERSPNYDPLKPFELNFNDTAETQYDHLRYYEFGFGFTTETIQLEVSVTFNQNDVDLLLARLTQGLQGGTMGVVAGLLPASELLPVPEYQSEDFYHGYGLGLGLVGLAELYAASAMMTSGGAGEMGGGALILTGEGAPVGLPLVAVSSAVIAGGMVVGVEGTADALKGIAVFNSNQGGSSSSPPKAKGTRTKNWLPGDNPDERGPPNGMLEKRNKQTGELQQKRFYDEEGRPLRDFDYDHEHGVGAPHVHDWVRRGTKAPHPSRGPGRPPLPVEDP</sequence>
<feature type="domain" description="Insecticide toxin TcdB middle/N-terminal" evidence="7">
    <location>
        <begin position="742"/>
        <end position="886"/>
    </location>
</feature>
<dbReference type="NCBIfam" id="TIGR03696">
    <property type="entry name" value="Rhs_assc_core"/>
    <property type="match status" value="1"/>
</dbReference>
<evidence type="ECO:0000256" key="5">
    <source>
        <dbReference type="ARBA" id="ARBA00023026"/>
    </source>
</evidence>
<feature type="compositionally biased region" description="Low complexity" evidence="6">
    <location>
        <begin position="2053"/>
        <end position="2063"/>
    </location>
</feature>
<dbReference type="Pfam" id="PF12256">
    <property type="entry name" value="TcdB_toxin_midN"/>
    <property type="match status" value="1"/>
</dbReference>
<dbReference type="InterPro" id="IPR031325">
    <property type="entry name" value="RHS_repeat"/>
</dbReference>
<dbReference type="InterPro" id="IPR013517">
    <property type="entry name" value="FG-GAP"/>
</dbReference>
<dbReference type="InterPro" id="IPR006530">
    <property type="entry name" value="YD"/>
</dbReference>
<reference evidence="10" key="1">
    <citation type="submission" date="2018-09" db="EMBL/GenBank/DDBJ databases">
        <authorList>
            <person name="Livingstone P.G."/>
            <person name="Whitworth D.E."/>
        </authorList>
    </citation>
    <scope>NUCLEOTIDE SEQUENCE [LARGE SCALE GENOMIC DNA]</scope>
    <source>
        <strain evidence="10">AB047A</strain>
    </source>
</reference>
<keyword evidence="2" id="KW-0964">Secreted</keyword>
<gene>
    <name evidence="9" type="ORF">D7X96_18555</name>
</gene>
<proteinExistence type="predicted"/>
<dbReference type="SUPFAM" id="SSF69318">
    <property type="entry name" value="Integrin alpha N-terminal domain"/>
    <property type="match status" value="2"/>
</dbReference>
<organism evidence="9 10">
    <name type="scientific">Corallococcus interemptor</name>
    <dbReference type="NCBI Taxonomy" id="2316720"/>
    <lineage>
        <taxon>Bacteria</taxon>
        <taxon>Pseudomonadati</taxon>
        <taxon>Myxococcota</taxon>
        <taxon>Myxococcia</taxon>
        <taxon>Myxococcales</taxon>
        <taxon>Cystobacterineae</taxon>
        <taxon>Myxococcaceae</taxon>
        <taxon>Corallococcus</taxon>
    </lineage>
</organism>
<keyword evidence="10" id="KW-1185">Reference proteome</keyword>
<keyword evidence="4" id="KW-0677">Repeat</keyword>
<dbReference type="Pfam" id="PF13517">
    <property type="entry name" value="FG-GAP_3"/>
    <property type="match status" value="1"/>
</dbReference>
<feature type="domain" description="Teneurin-like YD-shell" evidence="8">
    <location>
        <begin position="1502"/>
        <end position="1830"/>
    </location>
</feature>
<keyword evidence="5" id="KW-0843">Virulence</keyword>
<dbReference type="PANTHER" id="PTHR32305:SF15">
    <property type="entry name" value="PROTEIN RHSA-RELATED"/>
    <property type="match status" value="1"/>
</dbReference>
<evidence type="ECO:0000256" key="1">
    <source>
        <dbReference type="ARBA" id="ARBA00004613"/>
    </source>
</evidence>
<accession>A0A3A8QSG6</accession>
<dbReference type="Pfam" id="PF03534">
    <property type="entry name" value="SpvB"/>
    <property type="match status" value="1"/>
</dbReference>
<dbReference type="InterPro" id="IPR022045">
    <property type="entry name" value="TcdB_toxin_mid/N"/>
</dbReference>
<evidence type="ECO:0000313" key="10">
    <source>
        <dbReference type="Proteomes" id="UP000282656"/>
    </source>
</evidence>
<comment type="subcellular location">
    <subcellularLocation>
        <location evidence="1">Secreted</location>
    </subcellularLocation>
</comment>
<dbReference type="Gene3D" id="2.130.10.130">
    <property type="entry name" value="Integrin alpha, N-terminal"/>
    <property type="match status" value="1"/>
</dbReference>
<dbReference type="PANTHER" id="PTHR32305">
    <property type="match status" value="1"/>
</dbReference>
<evidence type="ECO:0000256" key="2">
    <source>
        <dbReference type="ARBA" id="ARBA00022525"/>
    </source>
</evidence>
<dbReference type="InterPro" id="IPR050708">
    <property type="entry name" value="T6SS_VgrG/RHS"/>
</dbReference>
<dbReference type="Pfam" id="PF25023">
    <property type="entry name" value="TEN_YD-shell"/>
    <property type="match status" value="1"/>
</dbReference>
<dbReference type="GO" id="GO:0005737">
    <property type="term" value="C:cytoplasm"/>
    <property type="evidence" value="ECO:0007669"/>
    <property type="project" value="InterPro"/>
</dbReference>
<dbReference type="InterPro" id="IPR056823">
    <property type="entry name" value="TEN-like_YD-shell"/>
</dbReference>
<evidence type="ECO:0000259" key="7">
    <source>
        <dbReference type="Pfam" id="PF12256"/>
    </source>
</evidence>
<keyword evidence="3" id="KW-0732">Signal</keyword>
<evidence type="ECO:0000313" key="9">
    <source>
        <dbReference type="EMBL" id="RKH67842.1"/>
    </source>
</evidence>
<dbReference type="InterPro" id="IPR003284">
    <property type="entry name" value="Sal_SpvB"/>
</dbReference>
<feature type="compositionally biased region" description="Basic and acidic residues" evidence="6">
    <location>
        <begin position="2079"/>
        <end position="2133"/>
    </location>
</feature>
<dbReference type="NCBIfam" id="TIGR01643">
    <property type="entry name" value="YD_repeat_2x"/>
    <property type="match status" value="2"/>
</dbReference>